<evidence type="ECO:0000313" key="1">
    <source>
        <dbReference type="EMBL" id="CCO57139.1"/>
    </source>
</evidence>
<dbReference type="eggNOG" id="ENOG5031Q6A">
    <property type="taxonomic scope" value="Bacteria"/>
</dbReference>
<sequence length="66" mass="7470">MLASLKALFASRKDHSGRNINTVIARLAIQTGSNVHAWSYIEQDAVYENTFNGQKIYSHELSRYAL</sequence>
<gene>
    <name evidence="1" type="ORF">VIBNI_A0984</name>
</gene>
<dbReference type="PATRIC" id="fig|1260221.3.peg.947"/>
<protein>
    <submittedName>
        <fullName evidence="1">Uncharacterized protein</fullName>
    </submittedName>
</protein>
<reference evidence="1 2" key="1">
    <citation type="journal article" date="2013" name="ISME J.">
        <title>Comparative genomics of pathogenic lineages of Vibrio nigripulchritudo identifies virulence-associated traits.</title>
        <authorList>
            <person name="Goudenege D."/>
            <person name="Labreuche Y."/>
            <person name="Krin E."/>
            <person name="Ansquer D."/>
            <person name="Mangenot S."/>
            <person name="Calteau A."/>
            <person name="Medigue C."/>
            <person name="Mazel D."/>
            <person name="Polz M.F."/>
            <person name="Le Roux F."/>
        </authorList>
    </citation>
    <scope>NUCLEOTIDE SEQUENCE [LARGE SCALE GENOMIC DNA]</scope>
    <source>
        <strain evidence="2">SnF1</strain>
    </source>
</reference>
<proteinExistence type="predicted"/>
<name>U4K3B0_9VIBR</name>
<dbReference type="KEGG" id="vni:VIBNI_A0984"/>
<dbReference type="OrthoDB" id="5879319at2"/>
<dbReference type="EMBL" id="FO203526">
    <property type="protein sequence ID" value="CCO57139.1"/>
    <property type="molecule type" value="Genomic_DNA"/>
</dbReference>
<dbReference type="Proteomes" id="UP000016895">
    <property type="component" value="Chromosome 1"/>
</dbReference>
<accession>U4K3B0</accession>
<organism evidence="1 2">
    <name type="scientific">Vibrio nigripulchritudo</name>
    <dbReference type="NCBI Taxonomy" id="28173"/>
    <lineage>
        <taxon>Bacteria</taxon>
        <taxon>Pseudomonadati</taxon>
        <taxon>Pseudomonadota</taxon>
        <taxon>Gammaproteobacteria</taxon>
        <taxon>Vibrionales</taxon>
        <taxon>Vibrionaceae</taxon>
        <taxon>Vibrio</taxon>
    </lineage>
</organism>
<dbReference type="AlphaFoldDB" id="U4K3B0"/>
<keyword evidence="2" id="KW-1185">Reference proteome</keyword>
<evidence type="ECO:0000313" key="2">
    <source>
        <dbReference type="Proteomes" id="UP000016895"/>
    </source>
</evidence>
<dbReference type="RefSeq" id="WP_022550145.1">
    <property type="nucleotide sequence ID" value="NC_022528.1"/>
</dbReference>